<reference evidence="2" key="1">
    <citation type="journal article" date="2020" name="mSystems">
        <title>Genome- and Community-Level Interaction Insights into Carbon Utilization and Element Cycling Functions of Hydrothermarchaeota in Hydrothermal Sediment.</title>
        <authorList>
            <person name="Zhou Z."/>
            <person name="Liu Y."/>
            <person name="Xu W."/>
            <person name="Pan J."/>
            <person name="Luo Z.H."/>
            <person name="Li M."/>
        </authorList>
    </citation>
    <scope>NUCLEOTIDE SEQUENCE [LARGE SCALE GENOMIC DNA]</scope>
    <source>
        <strain evidence="2">SpSt-906</strain>
    </source>
</reference>
<dbReference type="AlphaFoldDB" id="A0A7C3UVF0"/>
<feature type="domain" description="LTD" evidence="1">
    <location>
        <begin position="10"/>
        <end position="96"/>
    </location>
</feature>
<dbReference type="EMBL" id="DTMQ01000039">
    <property type="protein sequence ID" value="HGE99569.1"/>
    <property type="molecule type" value="Genomic_DNA"/>
</dbReference>
<dbReference type="Gene3D" id="2.60.40.4070">
    <property type="match status" value="1"/>
</dbReference>
<organism evidence="2">
    <name type="scientific">candidate division WOR-3 bacterium</name>
    <dbReference type="NCBI Taxonomy" id="2052148"/>
    <lineage>
        <taxon>Bacteria</taxon>
        <taxon>Bacteria division WOR-3</taxon>
    </lineage>
</organism>
<dbReference type="InterPro" id="IPR036415">
    <property type="entry name" value="Lamin_tail_dom_sf"/>
</dbReference>
<accession>A0A7C3UVF0</accession>
<dbReference type="Pfam" id="PF13585">
    <property type="entry name" value="CHU_C"/>
    <property type="match status" value="1"/>
</dbReference>
<protein>
    <recommendedName>
        <fullName evidence="1">LTD domain-containing protein</fullName>
    </recommendedName>
</protein>
<name>A0A7C3UVF0_UNCW3</name>
<comment type="caution">
    <text evidence="2">The sequence shown here is derived from an EMBL/GenBank/DDBJ whole genome shotgun (WGS) entry which is preliminary data.</text>
</comment>
<dbReference type="Pfam" id="PF00932">
    <property type="entry name" value="LTD"/>
    <property type="match status" value="1"/>
</dbReference>
<evidence type="ECO:0000313" key="2">
    <source>
        <dbReference type="EMBL" id="HGE99569.1"/>
    </source>
</evidence>
<gene>
    <name evidence="2" type="ORF">ENX07_05825</name>
</gene>
<dbReference type="InterPro" id="IPR001322">
    <property type="entry name" value="Lamin_tail_dom"/>
</dbReference>
<dbReference type="SUPFAM" id="SSF74853">
    <property type="entry name" value="Lamin A/C globular tail domain"/>
    <property type="match status" value="1"/>
</dbReference>
<proteinExistence type="predicted"/>
<sequence>MFLLPLLLINQIVINEVMANPKGKTGPGCPEDRNEFVEIYNNSNDTINLLGWRISDFDARDTIVPWTDTTILQKYPNLKITTTLLPPRRYALILDCEYTQTGNGEFIMPYNFPESLIVFTVGNTTIGDELAMNDSLIIYSPDSTSISTFFSPKRTKDGFSLERVSPESEDKEENWIECLDSSGSTPGYENSTLTFIDPELSHLDLLKEERLKIYLWVKNRYYADCGPWRIEFKANGTKIGEMDGENLKPRQETLILYFPENLPPKTRKITAQLFCPKDKDTSNNFLTAYLPAEKEAEVILSSEVISPDNDGKDDYLIINLLLEEETDITIEVFNLFGRKVRRIYQGKWQRNQEFIWDGKDDDKKFLPRGIYLLSISYKKEGKERIIKKTCILAGKFKG</sequence>
<evidence type="ECO:0000259" key="1">
    <source>
        <dbReference type="Pfam" id="PF00932"/>
    </source>
</evidence>